<dbReference type="Proteomes" id="UP000186817">
    <property type="component" value="Unassembled WGS sequence"/>
</dbReference>
<reference evidence="3 4" key="1">
    <citation type="submission" date="2016-02" db="EMBL/GenBank/DDBJ databases">
        <title>Genome analysis of coral dinoflagellate symbionts highlights evolutionary adaptations to a symbiotic lifestyle.</title>
        <authorList>
            <person name="Aranda M."/>
            <person name="Li Y."/>
            <person name="Liew Y.J."/>
            <person name="Baumgarten S."/>
            <person name="Simakov O."/>
            <person name="Wilson M."/>
            <person name="Piel J."/>
            <person name="Ashoor H."/>
            <person name="Bougouffa S."/>
            <person name="Bajic V.B."/>
            <person name="Ryu T."/>
            <person name="Ravasi T."/>
            <person name="Bayer T."/>
            <person name="Micklem G."/>
            <person name="Kim H."/>
            <person name="Bhak J."/>
            <person name="Lajeunesse T.C."/>
            <person name="Voolstra C.R."/>
        </authorList>
    </citation>
    <scope>NUCLEOTIDE SEQUENCE [LARGE SCALE GENOMIC DNA]</scope>
    <source>
        <strain evidence="3 4">CCMP2467</strain>
    </source>
</reference>
<feature type="region of interest" description="Disordered" evidence="1">
    <location>
        <begin position="383"/>
        <end position="430"/>
    </location>
</feature>
<dbReference type="OrthoDB" id="412793at2759"/>
<dbReference type="InterPro" id="IPR036691">
    <property type="entry name" value="Endo/exonu/phosph_ase_sf"/>
</dbReference>
<dbReference type="GO" id="GO:0003676">
    <property type="term" value="F:nucleic acid binding"/>
    <property type="evidence" value="ECO:0007669"/>
    <property type="project" value="InterPro"/>
</dbReference>
<dbReference type="InterPro" id="IPR012337">
    <property type="entry name" value="RNaseH-like_sf"/>
</dbReference>
<accession>A0A1Q9DVT6</accession>
<keyword evidence="4" id="KW-1185">Reference proteome</keyword>
<evidence type="ECO:0000313" key="4">
    <source>
        <dbReference type="Proteomes" id="UP000186817"/>
    </source>
</evidence>
<organism evidence="3 4">
    <name type="scientific">Symbiodinium microadriaticum</name>
    <name type="common">Dinoflagellate</name>
    <name type="synonym">Zooxanthella microadriatica</name>
    <dbReference type="NCBI Taxonomy" id="2951"/>
    <lineage>
        <taxon>Eukaryota</taxon>
        <taxon>Sar</taxon>
        <taxon>Alveolata</taxon>
        <taxon>Dinophyceae</taxon>
        <taxon>Suessiales</taxon>
        <taxon>Symbiodiniaceae</taxon>
        <taxon>Symbiodinium</taxon>
    </lineage>
</organism>
<gene>
    <name evidence="3" type="ORF">AK812_SmicGene18181</name>
</gene>
<evidence type="ECO:0000259" key="2">
    <source>
        <dbReference type="PROSITE" id="PS50879"/>
    </source>
</evidence>
<dbReference type="EMBL" id="LSRX01000368">
    <property type="protein sequence ID" value="OLP99284.1"/>
    <property type="molecule type" value="Genomic_DNA"/>
</dbReference>
<dbReference type="PROSITE" id="PS50879">
    <property type="entry name" value="RNASE_H_1"/>
    <property type="match status" value="1"/>
</dbReference>
<sequence>MRPTGSWRLTDTAAAVTGNEEEIDTLDAFLGEPNLEEDFDDGDSGSEDSAFQAIFLLITPDTLPEQVTITFSERDTVPDVLTAVADNMDEARYLLYPHLVPAFPQPDRYWGTLFALPAWLTNESIACFDSRQVDGRFFAIMVPQVATKTQLCQIAGFINPDDVHAFPYGQMIPMGPDSEATFTPGGSVIFARRHFLPRAGLTLEHMLARPYDWDDNPDLPFGPTGHHYCCVREGGHFLVTLDRERRESVKDAASRTLAQDPQQFFVQAASPLVTDAAIRGFHCLDTHAVVMLEAFPGAQPRVATIVDCRPLLQGWSIYLTDSNQVSHSSLIQELDVFTPAGWQVQLDPIDVTDGYFPTFPGRIVVATYVPLTTDEELSPRQPWEGFQLGLSSGSDNPSSHADFSYDPIDEPSPKDHAVSPRSRSRSPHDSTGLQFLGDLWDRLVPPWHIPDCFCFRKLQEPTVCKVLVEPSAQSVSARSRLDALRAHAHSLGIAWPYLRSDDLSFSSRAGPGILLETAVADPVSLHFAVLVPDYVPEIVRKETHIWPHFSPFYFRPCLNLGLAGDCCWRFRIGADYHVYTGFEGEPRDLNQRIATFFLWIQCGLGFFAETLRENVRSRPKHSRALDKTLQHPFGGKLMSICAFLIAWIPTKGTPLGHLNHPITEDFELGLPAAATFAPRPVPTPLRNLLLEGDRHGSHQQEKTSKDNELLHEVFALGLPRTLLQEAYEQPGCEAMFLARTLLETLVEHFGGFGARAVTRSRRSVHVRQAPITLSLTDSLEITPYQRQCLALHTILPHGEHCGTLPAADWLDTDIRHVLANKRIDIRLRAAFVNFKNWHEHADLQPHRVLVYTDGSASSSPDDLRPASWGFAVFVRSSGRDYFYGQAAAVAMPPSSPLRIGEQQDDALTGELLALCWGLSWIAEFGPHFRVPVELLYDSQCAGGGTFGISSPVTGKVDRPYERLANLAISLRHYASALVTLEHDYIPSHSGALGNELADALAKTARSLSKHWDDWLLPPWLPLFAKHSLRDWAWAFVQGQVDVPRPYAFEAEASLARQLPLGPIPAPPARLQTKELPAAEASFDITFVSFNALTLKEPDKKGKRPAEVGMRILGRKAVLQGSLERFHPHVIGLQETRLDNSEFQRDPEFFICNAESDDMGVGGCSLWFSRRRPYGVCAGQPLLFQESDITVVSLSHRHLTVNLLAPRLRLHIQVIHALSVPTSGVEAVRAFWSARADEIQHRPAGTDYVLLCDANSRVGGIVSLHIGSHHGDPENEAGSLYHEFLSQIDAFLPATFSEHHTGPSSTWCSPTGNWSRIDYIAVPRSWDGFALETRVLQEVETMQKRDDHVPTLLRGRFVRWALSALGFAKPRTAVRPPTPHTRHERLQARQLLEQVPAQSWFLDVNVHHQRLTTAWDRAVQQTAVPLDPEPRQPFVTQDTLSVIHLRAALRVYLRQEKTELRRRYLIVCFAAFVHLAQGTVFASSAVGVADSWFRQMDASEAAAISALHLSCRTIRRKVAADRLAYLDRLVGQAAQYDTRDPAALYKAVRRAFPDARSSRRSALKPLPALQMEDGTCAHSLEDRNEIWRKHFAHQEAGCKVSPEDYCAHLQNQRRASMWSFDIRAVPTLRQVESVIHSLKHHKAVGADLVSAELLRFDVPVSSRQLFPVLAKASIRAFEPVAFRGGELFLLAKRAAKTLGCSGFRSILLTSVAGKVYHRCVRQTLLPAFQDVRHSFHASLIRGQGIDTISLAAKTFFALGNTQGSSAGIVFFDLSAAFYSVIRQTLVDTRDSDEGLLRLFRHLDIPPEAISELAMHLQKISLLEAAGVSEHSREIVADLFQGTYFRLTTGGALTLTGRGTRPGDPMADLLFAFTLSSYMQSALGALRDQHLLADVPTTSQRPQGIDWQSSVELHCPAWADDFFFTQSGATFPDLVDRVRRSAGLLTSHASSLGMAVKFGQEKTAVLLPAELLVRHADLLDRNEDHDLGITLQDTVAQTRPFLPAVRAYRHLGGVITADSNPSPDLNLRFAHSMGIVKPLRKKLFGARRFELPVRRNLLRSLAVSRYTHTAAALVLHASIHRRLWERQYMAVWRVLVARTAVDNQAHNFEVLRQAQAPSPALALALSRATCLAKLYTVGPHALLALLWDHWVLHKRSSWLAQLEEDAMCVAVFRPQALASFEGTEKVRGIVESLAQDSSWWVRQVKAAIKDFLEDLDVWKQQQKGPRPAPDRLADSSMTTDCVAEASEDSELDLLSSLSRPKAYG</sequence>
<proteinExistence type="predicted"/>
<evidence type="ECO:0000256" key="1">
    <source>
        <dbReference type="SAM" id="MobiDB-lite"/>
    </source>
</evidence>
<dbReference type="SUPFAM" id="SSF56219">
    <property type="entry name" value="DNase I-like"/>
    <property type="match status" value="1"/>
</dbReference>
<evidence type="ECO:0000313" key="3">
    <source>
        <dbReference type="EMBL" id="OLP99284.1"/>
    </source>
</evidence>
<dbReference type="InterPro" id="IPR036397">
    <property type="entry name" value="RNaseH_sf"/>
</dbReference>
<feature type="domain" description="RNase H type-1" evidence="2">
    <location>
        <begin position="844"/>
        <end position="1006"/>
    </location>
</feature>
<feature type="compositionally biased region" description="Polar residues" evidence="1">
    <location>
        <begin position="389"/>
        <end position="401"/>
    </location>
</feature>
<name>A0A1Q9DVT6_SYMMI</name>
<dbReference type="Gene3D" id="3.30.420.10">
    <property type="entry name" value="Ribonuclease H-like superfamily/Ribonuclease H"/>
    <property type="match status" value="1"/>
</dbReference>
<dbReference type="SUPFAM" id="SSF53098">
    <property type="entry name" value="Ribonuclease H-like"/>
    <property type="match status" value="1"/>
</dbReference>
<dbReference type="InterPro" id="IPR002156">
    <property type="entry name" value="RNaseH_domain"/>
</dbReference>
<dbReference type="GO" id="GO:0004523">
    <property type="term" value="F:RNA-DNA hybrid ribonuclease activity"/>
    <property type="evidence" value="ECO:0007669"/>
    <property type="project" value="InterPro"/>
</dbReference>
<dbReference type="Gene3D" id="3.60.10.10">
    <property type="entry name" value="Endonuclease/exonuclease/phosphatase"/>
    <property type="match status" value="1"/>
</dbReference>
<comment type="caution">
    <text evidence="3">The sequence shown here is derived from an EMBL/GenBank/DDBJ whole genome shotgun (WGS) entry which is preliminary data.</text>
</comment>
<protein>
    <recommendedName>
        <fullName evidence="2">RNase H type-1 domain-containing protein</fullName>
    </recommendedName>
</protein>